<gene>
    <name evidence="1" type="ORF">MAAFP003_2381</name>
</gene>
<proteinExistence type="predicted"/>
<evidence type="ECO:0000313" key="1">
    <source>
        <dbReference type="EMBL" id="SOX53707.1"/>
    </source>
</evidence>
<sequence>MVCVMPRESRSFAEVVGQNCERLRAQIGITQDELARYARDLGLRWKASAVGDFEAGRSAPKFATVVTVAIALQWALEDLPESRGEAGRPAGINLADLVVSDGWVMLTDTFKVSGRFLADACRGHVATLETLGVPISMRSQVKTQGVVIDAVADLSRRAGLTERRQAKRLGVEPGVLAALSLRLWQKTFSDERDRRAGPDANRQKRAQVTRAMQAELDELLPRFTRRGGELAKLAEAEIWAHGDD</sequence>
<evidence type="ECO:0000313" key="2">
    <source>
        <dbReference type="Proteomes" id="UP000236318"/>
    </source>
</evidence>
<dbReference type="Proteomes" id="UP000236318">
    <property type="component" value="Unassembled WGS sequence"/>
</dbReference>
<accession>A0A2K4YAD8</accession>
<dbReference type="SUPFAM" id="SSF47413">
    <property type="entry name" value="lambda repressor-like DNA-binding domains"/>
    <property type="match status" value="1"/>
</dbReference>
<reference evidence="1" key="1">
    <citation type="submission" date="2018-01" db="EMBL/GenBank/DDBJ databases">
        <authorList>
            <consortium name="Urmite Genomes"/>
        </authorList>
    </citation>
    <scope>NUCLEOTIDE SEQUENCE [LARGE SCALE GENOMIC DNA]</scope>
    <source>
        <strain evidence="1">AFP003</strain>
    </source>
</reference>
<dbReference type="GO" id="GO:0003677">
    <property type="term" value="F:DNA binding"/>
    <property type="evidence" value="ECO:0007669"/>
    <property type="project" value="InterPro"/>
</dbReference>
<protein>
    <submittedName>
        <fullName evidence="1">XRE family transcriptional regulator</fullName>
    </submittedName>
</protein>
<dbReference type="EMBL" id="FXEG02000002">
    <property type="protein sequence ID" value="SOX53707.1"/>
    <property type="molecule type" value="Genomic_DNA"/>
</dbReference>
<dbReference type="InterPro" id="IPR010982">
    <property type="entry name" value="Lambda_DNA-bd_dom_sf"/>
</dbReference>
<dbReference type="Gene3D" id="1.10.260.40">
    <property type="entry name" value="lambda repressor-like DNA-binding domains"/>
    <property type="match status" value="1"/>
</dbReference>
<organism evidence="1 2">
    <name type="scientific">Mycobacterium ahvazicum</name>
    <dbReference type="NCBI Taxonomy" id="1964395"/>
    <lineage>
        <taxon>Bacteria</taxon>
        <taxon>Bacillati</taxon>
        <taxon>Actinomycetota</taxon>
        <taxon>Actinomycetes</taxon>
        <taxon>Mycobacteriales</taxon>
        <taxon>Mycobacteriaceae</taxon>
        <taxon>Mycobacterium</taxon>
        <taxon>Mycobacterium simiae complex</taxon>
    </lineage>
</organism>
<keyword evidence="2" id="KW-1185">Reference proteome</keyword>
<dbReference type="AlphaFoldDB" id="A0A2K4YAD8"/>
<name>A0A2K4YAD8_9MYCO</name>
<dbReference type="InterPro" id="IPR001387">
    <property type="entry name" value="Cro/C1-type_HTH"/>
</dbReference>
<comment type="caution">
    <text evidence="1">The sequence shown here is derived from an EMBL/GenBank/DDBJ whole genome shotgun (WGS) entry which is preliminary data.</text>
</comment>
<dbReference type="CDD" id="cd00093">
    <property type="entry name" value="HTH_XRE"/>
    <property type="match status" value="1"/>
</dbReference>